<dbReference type="InterPro" id="IPR021013">
    <property type="entry name" value="ATPase_Vma12"/>
</dbReference>
<evidence type="ECO:0000256" key="7">
    <source>
        <dbReference type="SAM" id="Phobius"/>
    </source>
</evidence>
<proteinExistence type="predicted"/>
<keyword evidence="5 7" id="KW-0472">Membrane</keyword>
<keyword evidence="9" id="KW-1185">Reference proteome</keyword>
<feature type="compositionally biased region" description="Polar residues" evidence="6">
    <location>
        <begin position="147"/>
        <end position="170"/>
    </location>
</feature>
<evidence type="ECO:0000256" key="5">
    <source>
        <dbReference type="ARBA" id="ARBA00023136"/>
    </source>
</evidence>
<feature type="region of interest" description="Disordered" evidence="6">
    <location>
        <begin position="61"/>
        <end position="95"/>
    </location>
</feature>
<evidence type="ECO:0000256" key="6">
    <source>
        <dbReference type="SAM" id="MobiDB-lite"/>
    </source>
</evidence>
<organism evidence="8 9">
    <name type="scientific">Plenodomus tracheiphilus IPT5</name>
    <dbReference type="NCBI Taxonomy" id="1408161"/>
    <lineage>
        <taxon>Eukaryota</taxon>
        <taxon>Fungi</taxon>
        <taxon>Dikarya</taxon>
        <taxon>Ascomycota</taxon>
        <taxon>Pezizomycotina</taxon>
        <taxon>Dothideomycetes</taxon>
        <taxon>Pleosporomycetidae</taxon>
        <taxon>Pleosporales</taxon>
        <taxon>Pleosporineae</taxon>
        <taxon>Leptosphaeriaceae</taxon>
        <taxon>Plenodomus</taxon>
    </lineage>
</organism>
<feature type="compositionally biased region" description="Basic and acidic residues" evidence="6">
    <location>
        <begin position="276"/>
        <end position="288"/>
    </location>
</feature>
<evidence type="ECO:0000256" key="4">
    <source>
        <dbReference type="ARBA" id="ARBA00022989"/>
    </source>
</evidence>
<evidence type="ECO:0000313" key="8">
    <source>
        <dbReference type="EMBL" id="KAF2848208.1"/>
    </source>
</evidence>
<evidence type="ECO:0000256" key="1">
    <source>
        <dbReference type="ARBA" id="ARBA00004477"/>
    </source>
</evidence>
<protein>
    <recommendedName>
        <fullName evidence="10">Endoplasmic reticulum-based factor for assembly of V-ATPase-domain-containing protein</fullName>
    </recommendedName>
</protein>
<dbReference type="EMBL" id="MU006319">
    <property type="protein sequence ID" value="KAF2848208.1"/>
    <property type="molecule type" value="Genomic_DNA"/>
</dbReference>
<evidence type="ECO:0000256" key="2">
    <source>
        <dbReference type="ARBA" id="ARBA00022692"/>
    </source>
</evidence>
<gene>
    <name evidence="8" type="ORF">T440DRAFT_401632</name>
</gene>
<dbReference type="AlphaFoldDB" id="A0A6A7B1H2"/>
<evidence type="ECO:0000256" key="3">
    <source>
        <dbReference type="ARBA" id="ARBA00022824"/>
    </source>
</evidence>
<feature type="compositionally biased region" description="Polar residues" evidence="6">
    <location>
        <begin position="62"/>
        <end position="81"/>
    </location>
</feature>
<sequence length="295" mass="32235">MVLLTITPGIRRGLESGSSLCPDGFAKLSHEGEPALSDATLGAPISHTQLIALSKLLKQHATRPSSPLSPETQRLSNSTLQDTEHDDSAPPQPQTLSTLLQTTTLYRPPPPPKPPQTPEYTALMSRLRHNQESLSYTRMLNPPPTRETFSQRFPSTQGPSPFTSHAPSSTLEDDVSYEEVHRQIILIINILISVVAVSVFLWVAARHWSVGKRLGLSLGGSLGIAVAEVAVYGGYVRKVKEAKRVERRKPEIKEIVKSWAVGGGDKAESVEGVDVSGKDKGEEVDGMRFRKGKHR</sequence>
<dbReference type="Pfam" id="PF11712">
    <property type="entry name" value="Vma12"/>
    <property type="match status" value="1"/>
</dbReference>
<reference evidence="8" key="1">
    <citation type="submission" date="2020-01" db="EMBL/GenBank/DDBJ databases">
        <authorList>
            <consortium name="DOE Joint Genome Institute"/>
            <person name="Haridas S."/>
            <person name="Albert R."/>
            <person name="Binder M."/>
            <person name="Bloem J."/>
            <person name="Labutti K."/>
            <person name="Salamov A."/>
            <person name="Andreopoulos B."/>
            <person name="Baker S.E."/>
            <person name="Barry K."/>
            <person name="Bills G."/>
            <person name="Bluhm B.H."/>
            <person name="Cannon C."/>
            <person name="Castanera R."/>
            <person name="Culley D.E."/>
            <person name="Daum C."/>
            <person name="Ezra D."/>
            <person name="Gonzalez J.B."/>
            <person name="Henrissat B."/>
            <person name="Kuo A."/>
            <person name="Liang C."/>
            <person name="Lipzen A."/>
            <person name="Lutzoni F."/>
            <person name="Magnuson J."/>
            <person name="Mondo S."/>
            <person name="Nolan M."/>
            <person name="Ohm R."/>
            <person name="Pangilinan J."/>
            <person name="Park H.-J."/>
            <person name="Ramirez L."/>
            <person name="Alfaro M."/>
            <person name="Sun H."/>
            <person name="Tritt A."/>
            <person name="Yoshinaga Y."/>
            <person name="Zwiers L.-H."/>
            <person name="Turgeon B.G."/>
            <person name="Goodwin S.B."/>
            <person name="Spatafora J.W."/>
            <person name="Crous P.W."/>
            <person name="Grigoriev I.V."/>
        </authorList>
    </citation>
    <scope>NUCLEOTIDE SEQUENCE</scope>
    <source>
        <strain evidence="8">IPT5</strain>
    </source>
</reference>
<keyword evidence="2 7" id="KW-0812">Transmembrane</keyword>
<feature type="region of interest" description="Disordered" evidence="6">
    <location>
        <begin position="266"/>
        <end position="295"/>
    </location>
</feature>
<name>A0A6A7B1H2_9PLEO</name>
<feature type="transmembrane region" description="Helical" evidence="7">
    <location>
        <begin position="216"/>
        <end position="235"/>
    </location>
</feature>
<accession>A0A6A7B1H2</accession>
<dbReference type="OrthoDB" id="19981at2759"/>
<feature type="transmembrane region" description="Helical" evidence="7">
    <location>
        <begin position="184"/>
        <end position="204"/>
    </location>
</feature>
<dbReference type="GO" id="GO:0005789">
    <property type="term" value="C:endoplasmic reticulum membrane"/>
    <property type="evidence" value="ECO:0007669"/>
    <property type="project" value="UniProtKB-SubCell"/>
</dbReference>
<keyword evidence="4 7" id="KW-1133">Transmembrane helix</keyword>
<dbReference type="Proteomes" id="UP000799423">
    <property type="component" value="Unassembled WGS sequence"/>
</dbReference>
<keyword evidence="3" id="KW-0256">Endoplasmic reticulum</keyword>
<evidence type="ECO:0000313" key="9">
    <source>
        <dbReference type="Proteomes" id="UP000799423"/>
    </source>
</evidence>
<dbReference type="GO" id="GO:0070072">
    <property type="term" value="P:vacuolar proton-transporting V-type ATPase complex assembly"/>
    <property type="evidence" value="ECO:0007669"/>
    <property type="project" value="InterPro"/>
</dbReference>
<dbReference type="PANTHER" id="PTHR31394:SF1">
    <property type="entry name" value="TRANSMEMBRANE PROTEIN 199"/>
    <property type="match status" value="1"/>
</dbReference>
<evidence type="ECO:0008006" key="10">
    <source>
        <dbReference type="Google" id="ProtNLM"/>
    </source>
</evidence>
<comment type="subcellular location">
    <subcellularLocation>
        <location evidence="1">Endoplasmic reticulum membrane</location>
        <topology evidence="1">Multi-pass membrane protein</topology>
    </subcellularLocation>
</comment>
<dbReference type="PANTHER" id="PTHR31394">
    <property type="entry name" value="TRANSMEMBRANE PROTEIN 199"/>
    <property type="match status" value="1"/>
</dbReference>
<feature type="region of interest" description="Disordered" evidence="6">
    <location>
        <begin position="137"/>
        <end position="170"/>
    </location>
</feature>